<dbReference type="STRING" id="929556.Solca_2451"/>
<dbReference type="HOGENOM" id="CLU_006493_7_2_10"/>
<dbReference type="KEGG" id="scn:Solca_2451"/>
<dbReference type="Proteomes" id="UP000007590">
    <property type="component" value="Chromosome"/>
</dbReference>
<dbReference type="Pfam" id="PF00425">
    <property type="entry name" value="Chorismate_bind"/>
    <property type="match status" value="1"/>
</dbReference>
<dbReference type="PRINTS" id="PR00095">
    <property type="entry name" value="ANTSNTHASEI"/>
</dbReference>
<evidence type="ECO:0000259" key="1">
    <source>
        <dbReference type="Pfam" id="PF00425"/>
    </source>
</evidence>
<dbReference type="GO" id="GO:0046820">
    <property type="term" value="F:4-amino-4-deoxychorismate synthase activity"/>
    <property type="evidence" value="ECO:0007669"/>
    <property type="project" value="TreeGrafter"/>
</dbReference>
<dbReference type="Gene3D" id="3.60.120.10">
    <property type="entry name" value="Anthranilate synthase"/>
    <property type="match status" value="1"/>
</dbReference>
<dbReference type="InterPro" id="IPR005801">
    <property type="entry name" value="ADC_synthase"/>
</dbReference>
<dbReference type="InterPro" id="IPR015890">
    <property type="entry name" value="Chorismate_C"/>
</dbReference>
<evidence type="ECO:0000313" key="2">
    <source>
        <dbReference type="EMBL" id="AFD07491.1"/>
    </source>
</evidence>
<proteinExistence type="predicted"/>
<feature type="domain" description="Chorismate-utilising enzyme C-terminal" evidence="1">
    <location>
        <begin position="159"/>
        <end position="415"/>
    </location>
</feature>
<dbReference type="AlphaFoldDB" id="H8KRG6"/>
<dbReference type="PANTHER" id="PTHR11236:SF18">
    <property type="entry name" value="AMINODEOXYCHORISMATE SYNTHASE"/>
    <property type="match status" value="1"/>
</dbReference>
<keyword evidence="3" id="KW-1185">Reference proteome</keyword>
<dbReference type="InterPro" id="IPR019999">
    <property type="entry name" value="Anth_synth_I-like"/>
</dbReference>
<sequence length="427" mass="48811">MFKTKHIELFKEKALHWASSFSTCCYLDSNGYADPYGSSYNCIIAIDSIDELTVTHEDAFEALRTFQEKVKGTIFGYLTYDIKNQLEELESNNPDHCHFPLLFFFRPRIELLITDATVEIICNDSLIEASFIFESIENLVIPATNPLPKTVHIESRMDKQTYLSKVEKVKEHIHRGDIYELNLCQEFYAEDCSIDPVQTWEKLNMISPTPFSSFFKRKDQYILCASPERYLRKQAAVVISQPIKGTIKRSSDATEDANLKEQLYNDPKERSENVMIVDLVRNDLTRCASPGTVKVDELFGVYSFKQVHQLISTVSASLNPKFTYLEAIKDTFPMGSMTGAPKIKAMQLIERYEESLRGVYSGCIGYITSTQDFDFNVVIRSIVYNAAEQYLSFQVGGAITTNSDPEKEYEECLLKAQAIKQVLLNQR</sequence>
<gene>
    <name evidence="2" type="ordered locus">Solca_2451</name>
</gene>
<dbReference type="GO" id="GO:0008153">
    <property type="term" value="P:4-aminobenzoate biosynthetic process"/>
    <property type="evidence" value="ECO:0007669"/>
    <property type="project" value="TreeGrafter"/>
</dbReference>
<accession>H8KRG6</accession>
<name>H8KRG6_SOLCM</name>
<dbReference type="GO" id="GO:0005737">
    <property type="term" value="C:cytoplasm"/>
    <property type="evidence" value="ECO:0007669"/>
    <property type="project" value="TreeGrafter"/>
</dbReference>
<dbReference type="eggNOG" id="COG0147">
    <property type="taxonomic scope" value="Bacteria"/>
</dbReference>
<dbReference type="PANTHER" id="PTHR11236">
    <property type="entry name" value="AMINOBENZOATE/ANTHRANILATE SYNTHASE"/>
    <property type="match status" value="1"/>
</dbReference>
<reference evidence="2" key="1">
    <citation type="submission" date="2012-02" db="EMBL/GenBank/DDBJ databases">
        <title>The complete genome of Solitalea canadensis DSM 3403.</title>
        <authorList>
            <consortium name="US DOE Joint Genome Institute (JGI-PGF)"/>
            <person name="Lucas S."/>
            <person name="Copeland A."/>
            <person name="Lapidus A."/>
            <person name="Glavina del Rio T."/>
            <person name="Dalin E."/>
            <person name="Tice H."/>
            <person name="Bruce D."/>
            <person name="Goodwin L."/>
            <person name="Pitluck S."/>
            <person name="Peters L."/>
            <person name="Ovchinnikova G."/>
            <person name="Lu M."/>
            <person name="Kyrpides N."/>
            <person name="Mavromatis K."/>
            <person name="Ivanova N."/>
            <person name="Brettin T."/>
            <person name="Detter J.C."/>
            <person name="Han C."/>
            <person name="Larimer F."/>
            <person name="Land M."/>
            <person name="Hauser L."/>
            <person name="Markowitz V."/>
            <person name="Cheng J.-F."/>
            <person name="Hugenholtz P."/>
            <person name="Woyke T."/>
            <person name="Wu D."/>
            <person name="Spring S."/>
            <person name="Schroeder M."/>
            <person name="Kopitz M."/>
            <person name="Brambilla E."/>
            <person name="Klenk H.-P."/>
            <person name="Eisen J.A."/>
        </authorList>
    </citation>
    <scope>NUCLEOTIDE SEQUENCE</scope>
    <source>
        <strain evidence="2">DSM 3403</strain>
    </source>
</reference>
<protein>
    <submittedName>
        <fullName evidence="2">Anthranilate/para-aminobenzoate synthase component I</fullName>
    </submittedName>
</protein>
<organism evidence="2 3">
    <name type="scientific">Solitalea canadensis (strain ATCC 29591 / DSM 3403 / JCM 21819 / LMG 8368 / NBRC 15130 / NCIMB 12057 / USAM 9D)</name>
    <name type="common">Flexibacter canadensis</name>
    <dbReference type="NCBI Taxonomy" id="929556"/>
    <lineage>
        <taxon>Bacteria</taxon>
        <taxon>Pseudomonadati</taxon>
        <taxon>Bacteroidota</taxon>
        <taxon>Sphingobacteriia</taxon>
        <taxon>Sphingobacteriales</taxon>
        <taxon>Sphingobacteriaceae</taxon>
        <taxon>Solitalea</taxon>
    </lineage>
</organism>
<dbReference type="EMBL" id="CP003349">
    <property type="protein sequence ID" value="AFD07491.1"/>
    <property type="molecule type" value="Genomic_DNA"/>
</dbReference>
<dbReference type="GO" id="GO:0000162">
    <property type="term" value="P:L-tryptophan biosynthetic process"/>
    <property type="evidence" value="ECO:0007669"/>
    <property type="project" value="TreeGrafter"/>
</dbReference>
<dbReference type="SUPFAM" id="SSF56322">
    <property type="entry name" value="ADC synthase"/>
    <property type="match status" value="1"/>
</dbReference>
<evidence type="ECO:0000313" key="3">
    <source>
        <dbReference type="Proteomes" id="UP000007590"/>
    </source>
</evidence>